<dbReference type="SUPFAM" id="SSF54631">
    <property type="entry name" value="CBS-domain pair"/>
    <property type="match status" value="1"/>
</dbReference>
<dbReference type="Proteomes" id="UP001305928">
    <property type="component" value="Chromosome"/>
</dbReference>
<keyword evidence="2" id="KW-1133">Transmembrane helix</keyword>
<feature type="transmembrane region" description="Helical" evidence="2">
    <location>
        <begin position="48"/>
        <end position="66"/>
    </location>
</feature>
<dbReference type="InterPro" id="IPR058581">
    <property type="entry name" value="TM_HPP"/>
</dbReference>
<accession>A0ABZ0PSZ0</accession>
<dbReference type="RefSeq" id="WP_318643220.1">
    <property type="nucleotide sequence ID" value="NZ_CP137892.1"/>
</dbReference>
<reference evidence="4 5" key="1">
    <citation type="submission" date="2023-11" db="EMBL/GenBank/DDBJ databases">
        <title>Complete genome of Pseudomonas benzenivorans BA3361.</title>
        <authorList>
            <person name="Shin S.Y."/>
            <person name="Song J."/>
            <person name="Kang H."/>
        </authorList>
    </citation>
    <scope>NUCLEOTIDE SEQUENCE [LARGE SCALE GENOMIC DNA]</scope>
    <source>
        <strain evidence="4 5">HNIBRBA3361</strain>
    </source>
</reference>
<dbReference type="PANTHER" id="PTHR33741">
    <property type="entry name" value="TRANSMEMBRANE PROTEIN DDB_G0269096-RELATED"/>
    <property type="match status" value="1"/>
</dbReference>
<dbReference type="Gene3D" id="3.10.580.10">
    <property type="entry name" value="CBS-domain"/>
    <property type="match status" value="2"/>
</dbReference>
<dbReference type="Pfam" id="PF04982">
    <property type="entry name" value="TM_HPP"/>
    <property type="match status" value="1"/>
</dbReference>
<dbReference type="PROSITE" id="PS51371">
    <property type="entry name" value="CBS"/>
    <property type="match status" value="2"/>
</dbReference>
<evidence type="ECO:0000256" key="2">
    <source>
        <dbReference type="SAM" id="Phobius"/>
    </source>
</evidence>
<dbReference type="EMBL" id="CP137892">
    <property type="protein sequence ID" value="WPC04272.1"/>
    <property type="molecule type" value="Genomic_DNA"/>
</dbReference>
<name>A0ABZ0PSZ0_9PSED</name>
<evidence type="ECO:0000256" key="1">
    <source>
        <dbReference type="PROSITE-ProRule" id="PRU00703"/>
    </source>
</evidence>
<feature type="domain" description="CBS" evidence="3">
    <location>
        <begin position="243"/>
        <end position="301"/>
    </location>
</feature>
<feature type="transmembrane region" description="Helical" evidence="2">
    <location>
        <begin position="24"/>
        <end position="41"/>
    </location>
</feature>
<organism evidence="4 5">
    <name type="scientific">Pseudomonas benzenivorans</name>
    <dbReference type="NCBI Taxonomy" id="556533"/>
    <lineage>
        <taxon>Bacteria</taxon>
        <taxon>Pseudomonadati</taxon>
        <taxon>Pseudomonadota</taxon>
        <taxon>Gammaproteobacteria</taxon>
        <taxon>Pseudomonadales</taxon>
        <taxon>Pseudomonadaceae</taxon>
        <taxon>Pseudomonas</taxon>
    </lineage>
</organism>
<dbReference type="SMART" id="SM00116">
    <property type="entry name" value="CBS"/>
    <property type="match status" value="2"/>
</dbReference>
<feature type="transmembrane region" description="Helical" evidence="2">
    <location>
        <begin position="140"/>
        <end position="167"/>
    </location>
</feature>
<keyword evidence="2" id="KW-0472">Membrane</keyword>
<evidence type="ECO:0000313" key="4">
    <source>
        <dbReference type="EMBL" id="WPC04272.1"/>
    </source>
</evidence>
<sequence>MNSFKGWLRTFWPEPMALSHGEQLLSSLGTLLGLLFSGWLARQVLGDVALWLVAPMGACAVLLFAVPSSPLAQPWSVLGGNLVAALVGVACAHWLGHGLVAAALAAAAALVAMFLLRCLHPPGGAIALTAVLGGEEVARLGYYFALYPVALNSLGLLVIALVFNNAFRRRYPHRAPRAGNPHKTRDLPPRDRLGFTAADLDEVLAARDELLDISRADLVQILRQTEERAYRRRFGEISCADIMSRDVLCLAPETSRAEAWAKMQAHRFTVMPVVNAQRQLQGMLYLHDLLQAEDASGEEPVRALMRTQVPSCGPQWPSIRLVQRLSSGEVHKVPVLDEDGVLLGIVTQTDLVAALYRRSLESDPLPAAEAGD</sequence>
<dbReference type="CDD" id="cd04600">
    <property type="entry name" value="CBS_pair_HPP_assoc"/>
    <property type="match status" value="1"/>
</dbReference>
<dbReference type="InterPro" id="IPR046342">
    <property type="entry name" value="CBS_dom_sf"/>
</dbReference>
<protein>
    <submittedName>
        <fullName evidence="4">HPP family protein</fullName>
    </submittedName>
</protein>
<evidence type="ECO:0000259" key="3">
    <source>
        <dbReference type="PROSITE" id="PS51371"/>
    </source>
</evidence>
<proteinExistence type="predicted"/>
<dbReference type="InterPro" id="IPR000644">
    <property type="entry name" value="CBS_dom"/>
</dbReference>
<keyword evidence="1" id="KW-0129">CBS domain</keyword>
<feature type="domain" description="CBS" evidence="3">
    <location>
        <begin position="305"/>
        <end position="362"/>
    </location>
</feature>
<dbReference type="PANTHER" id="PTHR33741:SF5">
    <property type="entry name" value="TRANSMEMBRANE PROTEIN DDB_G0269096-RELATED"/>
    <property type="match status" value="1"/>
</dbReference>
<dbReference type="Pfam" id="PF00571">
    <property type="entry name" value="CBS"/>
    <property type="match status" value="2"/>
</dbReference>
<evidence type="ECO:0000313" key="5">
    <source>
        <dbReference type="Proteomes" id="UP001305928"/>
    </source>
</evidence>
<dbReference type="InterPro" id="IPR007065">
    <property type="entry name" value="HPP"/>
</dbReference>
<keyword evidence="2" id="KW-0812">Transmembrane</keyword>
<keyword evidence="5" id="KW-1185">Reference proteome</keyword>
<gene>
    <name evidence="4" type="ORF">SBP02_16050</name>
</gene>